<evidence type="ECO:0000313" key="9">
    <source>
        <dbReference type="Proteomes" id="UP001201985"/>
    </source>
</evidence>
<organism evidence="8 9">
    <name type="scientific">Teichococcus vastitatis</name>
    <dbReference type="NCBI Taxonomy" id="2307076"/>
    <lineage>
        <taxon>Bacteria</taxon>
        <taxon>Pseudomonadati</taxon>
        <taxon>Pseudomonadota</taxon>
        <taxon>Alphaproteobacteria</taxon>
        <taxon>Acetobacterales</taxon>
        <taxon>Roseomonadaceae</taxon>
        <taxon>Roseomonas</taxon>
    </lineage>
</organism>
<dbReference type="Proteomes" id="UP001201985">
    <property type="component" value="Unassembled WGS sequence"/>
</dbReference>
<dbReference type="CDD" id="cd13598">
    <property type="entry name" value="PBP2_lipoprotein_IlpA_like"/>
    <property type="match status" value="1"/>
</dbReference>
<dbReference type="NCBIfam" id="TIGR00363">
    <property type="entry name" value="MetQ/NlpA family lipoprotein"/>
    <property type="match status" value="1"/>
</dbReference>
<dbReference type="PANTHER" id="PTHR30429">
    <property type="entry name" value="D-METHIONINE-BINDING LIPOPROTEIN METQ"/>
    <property type="match status" value="1"/>
</dbReference>
<accession>A0ABS9W3J9</accession>
<evidence type="ECO:0000256" key="7">
    <source>
        <dbReference type="SAM" id="SignalP"/>
    </source>
</evidence>
<dbReference type="RefSeq" id="WP_120007413.1">
    <property type="nucleotide sequence ID" value="NZ_JALBUU010000004.1"/>
</dbReference>
<evidence type="ECO:0000256" key="6">
    <source>
        <dbReference type="PIRNR" id="PIRNR002854"/>
    </source>
</evidence>
<dbReference type="SUPFAM" id="SSF53850">
    <property type="entry name" value="Periplasmic binding protein-like II"/>
    <property type="match status" value="1"/>
</dbReference>
<keyword evidence="5 6" id="KW-0449">Lipoprotein</keyword>
<comment type="similarity">
    <text evidence="6">Belongs to the nlpA lipoprotein family.</text>
</comment>
<evidence type="ECO:0000256" key="3">
    <source>
        <dbReference type="ARBA" id="ARBA00023136"/>
    </source>
</evidence>
<dbReference type="EMBL" id="JALBUU010000004">
    <property type="protein sequence ID" value="MCI0753159.1"/>
    <property type="molecule type" value="Genomic_DNA"/>
</dbReference>
<comment type="subcellular location">
    <subcellularLocation>
        <location evidence="1">Membrane</location>
        <topology evidence="1">Lipid-anchor</topology>
    </subcellularLocation>
</comment>
<keyword evidence="3" id="KW-0472">Membrane</keyword>
<proteinExistence type="inferred from homology"/>
<protein>
    <recommendedName>
        <fullName evidence="6">Lipoprotein</fullName>
    </recommendedName>
</protein>
<evidence type="ECO:0000313" key="8">
    <source>
        <dbReference type="EMBL" id="MCI0753159.1"/>
    </source>
</evidence>
<keyword evidence="2 7" id="KW-0732">Signal</keyword>
<sequence>MSANRRVLLGSVLALPFAATLPALAQNADIGTEARPIRIGATAGPHSQVLEKVQEIAAKDGLFIRIVPFTDYITPNAALAAKDLDANCFQHQPFLEQTVKDRGFKIVAVGKTLVFPMGVYSRKLKTVAEIPNGARIAIPNDPTNGGRALALLAANNAFKLTPGADFRATVADVLENPKRLRIIELEAAQIPRALDEVDAAAINTNFAIPAGLNPVRDAIAIESADSPYANLIVVHQDNKDAPWAKRLVAAYQNDDIKAFVKETFQGSVVPAF</sequence>
<evidence type="ECO:0000256" key="5">
    <source>
        <dbReference type="ARBA" id="ARBA00023288"/>
    </source>
</evidence>
<dbReference type="InterPro" id="IPR004872">
    <property type="entry name" value="Lipoprotein_NlpA"/>
</dbReference>
<keyword evidence="9" id="KW-1185">Reference proteome</keyword>
<evidence type="ECO:0000256" key="4">
    <source>
        <dbReference type="ARBA" id="ARBA00023139"/>
    </source>
</evidence>
<reference evidence="8 9" key="1">
    <citation type="submission" date="2022-03" db="EMBL/GenBank/DDBJ databases">
        <title>Complete genome analysis of Roseomonas KG 17.1 : a prolific producer of plant growth promoters.</title>
        <authorList>
            <person name="Saadouli I."/>
            <person name="Najjari A."/>
            <person name="Mosbah A."/>
            <person name="Ouzari H.I."/>
        </authorList>
    </citation>
    <scope>NUCLEOTIDE SEQUENCE [LARGE SCALE GENOMIC DNA]</scope>
    <source>
        <strain evidence="8 9">KG17-1</strain>
    </source>
</reference>
<dbReference type="Gene3D" id="3.40.190.10">
    <property type="entry name" value="Periplasmic binding protein-like II"/>
    <property type="match status" value="2"/>
</dbReference>
<evidence type="ECO:0000256" key="1">
    <source>
        <dbReference type="ARBA" id="ARBA00004635"/>
    </source>
</evidence>
<dbReference type="PIRSF" id="PIRSF002854">
    <property type="entry name" value="MetQ"/>
    <property type="match status" value="1"/>
</dbReference>
<dbReference type="Pfam" id="PF03180">
    <property type="entry name" value="Lipoprotein_9"/>
    <property type="match status" value="1"/>
</dbReference>
<dbReference type="PANTHER" id="PTHR30429:SF1">
    <property type="entry name" value="D-METHIONINE-BINDING LIPOPROTEIN METQ-RELATED"/>
    <property type="match status" value="1"/>
</dbReference>
<feature type="signal peptide" evidence="7">
    <location>
        <begin position="1"/>
        <end position="25"/>
    </location>
</feature>
<name>A0ABS9W3J9_9PROT</name>
<evidence type="ECO:0000256" key="2">
    <source>
        <dbReference type="ARBA" id="ARBA00022729"/>
    </source>
</evidence>
<gene>
    <name evidence="8" type="ORF">MON41_05195</name>
</gene>
<keyword evidence="4" id="KW-0564">Palmitate</keyword>
<feature type="chain" id="PRO_5047058958" description="Lipoprotein" evidence="7">
    <location>
        <begin position="26"/>
        <end position="272"/>
    </location>
</feature>
<comment type="caution">
    <text evidence="8">The sequence shown here is derived from an EMBL/GenBank/DDBJ whole genome shotgun (WGS) entry which is preliminary data.</text>
</comment>